<dbReference type="Pfam" id="PF00122">
    <property type="entry name" value="E1-E2_ATPase"/>
    <property type="match status" value="1"/>
</dbReference>
<dbReference type="GO" id="GO:0046872">
    <property type="term" value="F:metal ion binding"/>
    <property type="evidence" value="ECO:0007669"/>
    <property type="project" value="UniProtKB-KW"/>
</dbReference>
<dbReference type="AlphaFoldDB" id="A0AAE0KWF9"/>
<dbReference type="Proteomes" id="UP001190700">
    <property type="component" value="Unassembled WGS sequence"/>
</dbReference>
<evidence type="ECO:0000256" key="4">
    <source>
        <dbReference type="ARBA" id="ARBA00022989"/>
    </source>
</evidence>
<sequence length="358" mass="38957">VSRATVSVLDGRADVTIDVEVTGARPCISAIEDIGFEAALYVEDSSKRMDKTAEVTEMCNRFLLSCVFSVPVFLISMVLPKLNVFDQYLQYYVCGVTMKHWAKLLLVTPAQFGVGWRFHHNAYKALARGTANMDVLVSLGTNTAYWYSLCSILACAASPVLRTPNEFLETSTMLITFILLGKALEMSAKGRTSQAITKLMNLAPTKANLLHVDAQGEVIKEEVIDASLVMRNDVLKVYPGGKMVTDGEVVLGESEVDESMITGESLPVPKGLGDQVIGGTLNGSGLLHVRATRVGAPHSAVFPFSLPLAICRRIPHTLLASLRPHRCGHLCTLSEPHCWNPAWVVGSLHIQRDCFAAL</sequence>
<name>A0AAE0KWF9_9CHLO</name>
<reference evidence="8 9" key="1">
    <citation type="journal article" date="2015" name="Genome Biol. Evol.">
        <title>Comparative Genomics of a Bacterivorous Green Alga Reveals Evolutionary Causalities and Consequences of Phago-Mixotrophic Mode of Nutrition.</title>
        <authorList>
            <person name="Burns J.A."/>
            <person name="Paasch A."/>
            <person name="Narechania A."/>
            <person name="Kim E."/>
        </authorList>
    </citation>
    <scope>NUCLEOTIDE SEQUENCE [LARGE SCALE GENOMIC DNA]</scope>
    <source>
        <strain evidence="8 9">PLY_AMNH</strain>
    </source>
</reference>
<keyword evidence="9" id="KW-1185">Reference proteome</keyword>
<dbReference type="Gene3D" id="2.70.150.10">
    <property type="entry name" value="Calcium-transporting ATPase, cytoplasmic transduction domain A"/>
    <property type="match status" value="1"/>
</dbReference>
<keyword evidence="3" id="KW-0479">Metal-binding</keyword>
<feature type="non-terminal residue" evidence="8">
    <location>
        <position position="1"/>
    </location>
</feature>
<evidence type="ECO:0000256" key="1">
    <source>
        <dbReference type="ARBA" id="ARBA00004370"/>
    </source>
</evidence>
<dbReference type="EMBL" id="LGRX02015597">
    <property type="protein sequence ID" value="KAK3263266.1"/>
    <property type="molecule type" value="Genomic_DNA"/>
</dbReference>
<feature type="transmembrane region" description="Helical" evidence="6">
    <location>
        <begin position="58"/>
        <end position="79"/>
    </location>
</feature>
<feature type="domain" description="HMA" evidence="7">
    <location>
        <begin position="1"/>
        <end position="39"/>
    </location>
</feature>
<comment type="subcellular location">
    <subcellularLocation>
        <location evidence="1">Membrane</location>
    </subcellularLocation>
</comment>
<dbReference type="PANTHER" id="PTHR46594:SF4">
    <property type="entry name" value="P-TYPE CATION-TRANSPORTING ATPASE"/>
    <property type="match status" value="1"/>
</dbReference>
<dbReference type="SUPFAM" id="SSF81653">
    <property type="entry name" value="Calcium ATPase, transduction domain A"/>
    <property type="match status" value="1"/>
</dbReference>
<dbReference type="PROSITE" id="PS50846">
    <property type="entry name" value="HMA_2"/>
    <property type="match status" value="1"/>
</dbReference>
<keyword evidence="2 6" id="KW-0812">Transmembrane</keyword>
<dbReference type="InterPro" id="IPR008250">
    <property type="entry name" value="ATPase_P-typ_transduc_dom_A_sf"/>
</dbReference>
<organism evidence="8 9">
    <name type="scientific">Cymbomonas tetramitiformis</name>
    <dbReference type="NCBI Taxonomy" id="36881"/>
    <lineage>
        <taxon>Eukaryota</taxon>
        <taxon>Viridiplantae</taxon>
        <taxon>Chlorophyta</taxon>
        <taxon>Pyramimonadophyceae</taxon>
        <taxon>Pyramimonadales</taxon>
        <taxon>Pyramimonadaceae</taxon>
        <taxon>Cymbomonas</taxon>
    </lineage>
</organism>
<dbReference type="GO" id="GO:0016020">
    <property type="term" value="C:membrane"/>
    <property type="evidence" value="ECO:0007669"/>
    <property type="project" value="UniProtKB-SubCell"/>
</dbReference>
<evidence type="ECO:0000313" key="9">
    <source>
        <dbReference type="Proteomes" id="UP001190700"/>
    </source>
</evidence>
<comment type="caution">
    <text evidence="8">The sequence shown here is derived from an EMBL/GenBank/DDBJ whole genome shotgun (WGS) entry which is preliminary data.</text>
</comment>
<dbReference type="FunFam" id="2.70.150.10:FF:000002">
    <property type="entry name" value="Copper-transporting ATPase 1, putative"/>
    <property type="match status" value="1"/>
</dbReference>
<keyword evidence="5 6" id="KW-0472">Membrane</keyword>
<accession>A0AAE0KWF9</accession>
<evidence type="ECO:0000256" key="3">
    <source>
        <dbReference type="ARBA" id="ARBA00022723"/>
    </source>
</evidence>
<evidence type="ECO:0000256" key="6">
    <source>
        <dbReference type="SAM" id="Phobius"/>
    </source>
</evidence>
<proteinExistence type="predicted"/>
<evidence type="ECO:0000259" key="7">
    <source>
        <dbReference type="PROSITE" id="PS50846"/>
    </source>
</evidence>
<protein>
    <submittedName>
        <fullName evidence="8">Copper-transporting ATPase</fullName>
    </submittedName>
</protein>
<gene>
    <name evidence="8" type="ORF">CYMTET_27917</name>
</gene>
<evidence type="ECO:0000256" key="2">
    <source>
        <dbReference type="ARBA" id="ARBA00022692"/>
    </source>
</evidence>
<evidence type="ECO:0000256" key="5">
    <source>
        <dbReference type="ARBA" id="ARBA00023136"/>
    </source>
</evidence>
<dbReference type="InterPro" id="IPR006121">
    <property type="entry name" value="HMA_dom"/>
</dbReference>
<evidence type="ECO:0000313" key="8">
    <source>
        <dbReference type="EMBL" id="KAK3263266.1"/>
    </source>
</evidence>
<keyword evidence="4 6" id="KW-1133">Transmembrane helix</keyword>
<dbReference type="InterPro" id="IPR059000">
    <property type="entry name" value="ATPase_P-type_domA"/>
</dbReference>
<dbReference type="PANTHER" id="PTHR46594">
    <property type="entry name" value="P-TYPE CATION-TRANSPORTING ATPASE"/>
    <property type="match status" value="1"/>
</dbReference>